<feature type="binding site" evidence="8">
    <location>
        <position position="261"/>
    </location>
    <ligand>
        <name>Mn(2+)</name>
        <dbReference type="ChEBI" id="CHEBI:29035"/>
        <label>2</label>
    </ligand>
</feature>
<evidence type="ECO:0000256" key="2">
    <source>
        <dbReference type="ARBA" id="ARBA00000967"/>
    </source>
</evidence>
<evidence type="ECO:0000256" key="5">
    <source>
        <dbReference type="ARBA" id="ARBA00022670"/>
    </source>
</evidence>
<dbReference type="EC" id="3.4.11.10" evidence="8"/>
<dbReference type="Pfam" id="PF02789">
    <property type="entry name" value="Peptidase_M17_N"/>
    <property type="match status" value="1"/>
</dbReference>
<feature type="binding site" evidence="8">
    <location>
        <position position="266"/>
    </location>
    <ligand>
        <name>Mn(2+)</name>
        <dbReference type="ChEBI" id="CHEBI:29035"/>
        <label>1</label>
    </ligand>
</feature>
<dbReference type="EC" id="3.4.11.1" evidence="8"/>
<name>A0A6J4VTQ1_9BACT</name>
<dbReference type="HAMAP" id="MF_00181">
    <property type="entry name" value="Cytosol_peptidase_M17"/>
    <property type="match status" value="1"/>
</dbReference>
<dbReference type="InterPro" id="IPR043472">
    <property type="entry name" value="Macro_dom-like"/>
</dbReference>
<sequence>MAPTFTTKTGDPTGASADALIVPIGAGAALPAAIGGAFVGQLADVLEARGFAGKAGEIAAFPTFGRLGVRTLVLVGTGEGTAEPGRWGEALRRAYGAAIKRARDEGARTVAAAVPAGTGAEEIGAIVEGLSLALYRFSRYKTGVVATPTKVVEAIELWTEGGDAVGAVEHGEAVASGVALARDLVNTISDDKTPPQIAAWAQQVAGEAGLACRVLDRAALEAGGYNAILTVGKGSAAEPRLIELIYEPQGGATKTVALVGKTITFDSGGLDLKTADGMYSMKTDMGGGASVLGAMRAVAALKPGVRVIGLLTAAENMPSGTAMRPSDVVKALNGKTFEIGNTDAEGRMVLADAVTHAARAGADEIIDLATLTGAKMIALGSVAVGAFGNDQALMDRFLASAAAAGERVWQFPTWDEYKDGLKSEIADLKSTGGRGGGAITAALFIGEFVEGKPWVHLDIAGSAATDAEGPYTPKGATGVMVRSLLRYLEDTGK</sequence>
<feature type="binding site" evidence="8">
    <location>
        <position position="345"/>
    </location>
    <ligand>
        <name>Mn(2+)</name>
        <dbReference type="ChEBI" id="CHEBI:29035"/>
        <label>2</label>
    </ligand>
</feature>
<evidence type="ECO:0000259" key="9">
    <source>
        <dbReference type="PROSITE" id="PS00631"/>
    </source>
</evidence>
<keyword evidence="7 8" id="KW-0464">Manganese</keyword>
<accession>A0A6J4VTQ1</accession>
<feature type="active site" evidence="8">
    <location>
        <position position="347"/>
    </location>
</feature>
<dbReference type="GO" id="GO:0070006">
    <property type="term" value="F:metalloaminopeptidase activity"/>
    <property type="evidence" value="ECO:0007669"/>
    <property type="project" value="InterPro"/>
</dbReference>
<keyword evidence="8" id="KW-0963">Cytoplasm</keyword>
<dbReference type="SUPFAM" id="SSF53187">
    <property type="entry name" value="Zn-dependent exopeptidases"/>
    <property type="match status" value="1"/>
</dbReference>
<comment type="function">
    <text evidence="8">Presumably involved in the processing and regular turnover of intracellular proteins. Catalyzes the removal of unsubstituted N-terminal amino acids from various peptides.</text>
</comment>
<evidence type="ECO:0000256" key="1">
    <source>
        <dbReference type="ARBA" id="ARBA00000135"/>
    </source>
</evidence>
<dbReference type="CDD" id="cd00433">
    <property type="entry name" value="Peptidase_M17"/>
    <property type="match status" value="1"/>
</dbReference>
<evidence type="ECO:0000256" key="4">
    <source>
        <dbReference type="ARBA" id="ARBA00022438"/>
    </source>
</evidence>
<keyword evidence="4 8" id="KW-0031">Aminopeptidase</keyword>
<dbReference type="InterPro" id="IPR008283">
    <property type="entry name" value="Peptidase_M17_N"/>
</dbReference>
<dbReference type="Pfam" id="PF00883">
    <property type="entry name" value="Peptidase_M17"/>
    <property type="match status" value="1"/>
</dbReference>
<comment type="cofactor">
    <cofactor evidence="8">
        <name>Mn(2+)</name>
        <dbReference type="ChEBI" id="CHEBI:29035"/>
    </cofactor>
    <text evidence="8">Binds 2 manganese ions per subunit.</text>
</comment>
<protein>
    <recommendedName>
        <fullName evidence="8">Probable cytosol aminopeptidase</fullName>
        <ecNumber evidence="8">3.4.11.1</ecNumber>
    </recommendedName>
    <alternativeName>
        <fullName evidence="8">Leucine aminopeptidase</fullName>
        <shortName evidence="8">LAP</shortName>
        <ecNumber evidence="8">3.4.11.10</ecNumber>
    </alternativeName>
    <alternativeName>
        <fullName evidence="8">Leucyl aminopeptidase</fullName>
    </alternativeName>
</protein>
<comment type="catalytic activity">
    <reaction evidence="1 8">
        <text>Release of an N-terminal amino acid, Xaa-|-Yaa-, in which Xaa is preferably Leu, but may be other amino acids including Pro although not Arg or Lys, and Yaa may be Pro. Amino acid amides and methyl esters are also readily hydrolyzed, but rates on arylamides are exceedingly low.</text>
        <dbReference type="EC" id="3.4.11.1"/>
    </reaction>
</comment>
<dbReference type="InterPro" id="IPR011356">
    <property type="entry name" value="Leucine_aapep/pepB"/>
</dbReference>
<dbReference type="PANTHER" id="PTHR11963">
    <property type="entry name" value="LEUCINE AMINOPEPTIDASE-RELATED"/>
    <property type="match status" value="1"/>
</dbReference>
<dbReference type="PANTHER" id="PTHR11963:SF23">
    <property type="entry name" value="CYTOSOL AMINOPEPTIDASE"/>
    <property type="match status" value="1"/>
</dbReference>
<dbReference type="GO" id="GO:0006508">
    <property type="term" value="P:proteolysis"/>
    <property type="evidence" value="ECO:0007669"/>
    <property type="project" value="UniProtKB-KW"/>
</dbReference>
<comment type="similarity">
    <text evidence="3 8">Belongs to the peptidase M17 family.</text>
</comment>
<organism evidence="10">
    <name type="scientific">uncultured Thermomicrobiales bacterium</name>
    <dbReference type="NCBI Taxonomy" id="1645740"/>
    <lineage>
        <taxon>Bacteria</taxon>
        <taxon>Pseudomonadati</taxon>
        <taxon>Thermomicrobiota</taxon>
        <taxon>Thermomicrobia</taxon>
        <taxon>Thermomicrobiales</taxon>
        <taxon>environmental samples</taxon>
    </lineage>
</organism>
<evidence type="ECO:0000313" key="10">
    <source>
        <dbReference type="EMBL" id="CAA9589200.1"/>
    </source>
</evidence>
<dbReference type="InterPro" id="IPR000819">
    <property type="entry name" value="Peptidase_M17_C"/>
</dbReference>
<comment type="catalytic activity">
    <reaction evidence="2 8">
        <text>Release of an N-terminal amino acid, preferentially leucine, but not glutamic or aspartic acids.</text>
        <dbReference type="EC" id="3.4.11.10"/>
    </reaction>
</comment>
<feature type="domain" description="Cytosol aminopeptidase" evidence="9">
    <location>
        <begin position="341"/>
        <end position="348"/>
    </location>
</feature>
<keyword evidence="6 8" id="KW-0378">Hydrolase</keyword>
<gene>
    <name evidence="8" type="primary">pepA</name>
    <name evidence="10" type="ORF">AVDCRST_MAG18-4573</name>
</gene>
<dbReference type="GO" id="GO:0030145">
    <property type="term" value="F:manganese ion binding"/>
    <property type="evidence" value="ECO:0007669"/>
    <property type="project" value="UniProtKB-UniRule"/>
</dbReference>
<dbReference type="InterPro" id="IPR023042">
    <property type="entry name" value="Peptidase_M17_leu_NH2_pept"/>
</dbReference>
<evidence type="ECO:0000256" key="7">
    <source>
        <dbReference type="ARBA" id="ARBA00023211"/>
    </source>
</evidence>
<proteinExistence type="inferred from homology"/>
<dbReference type="EMBL" id="CADCWN010000366">
    <property type="protein sequence ID" value="CAA9589200.1"/>
    <property type="molecule type" value="Genomic_DNA"/>
</dbReference>
<feature type="binding site" evidence="8">
    <location>
        <position position="284"/>
    </location>
    <ligand>
        <name>Mn(2+)</name>
        <dbReference type="ChEBI" id="CHEBI:29035"/>
        <label>2</label>
    </ligand>
</feature>
<dbReference type="NCBIfam" id="NF002073">
    <property type="entry name" value="PRK00913.1-2"/>
    <property type="match status" value="1"/>
</dbReference>
<keyword evidence="8" id="KW-0479">Metal-binding</keyword>
<feature type="active site" evidence="8">
    <location>
        <position position="273"/>
    </location>
</feature>
<dbReference type="Gene3D" id="3.40.630.10">
    <property type="entry name" value="Zn peptidases"/>
    <property type="match status" value="1"/>
</dbReference>
<dbReference type="AlphaFoldDB" id="A0A6J4VTQ1"/>
<feature type="binding site" evidence="8">
    <location>
        <position position="266"/>
    </location>
    <ligand>
        <name>Mn(2+)</name>
        <dbReference type="ChEBI" id="CHEBI:29035"/>
        <label>2</label>
    </ligand>
</feature>
<comment type="subcellular location">
    <subcellularLocation>
        <location evidence="8">Cytoplasm</location>
    </subcellularLocation>
</comment>
<feature type="binding site" evidence="8">
    <location>
        <position position="343"/>
    </location>
    <ligand>
        <name>Mn(2+)</name>
        <dbReference type="ChEBI" id="CHEBI:29035"/>
        <label>1</label>
    </ligand>
</feature>
<dbReference type="PRINTS" id="PR00481">
    <property type="entry name" value="LAMNOPPTDASE"/>
</dbReference>
<evidence type="ECO:0000256" key="3">
    <source>
        <dbReference type="ARBA" id="ARBA00009528"/>
    </source>
</evidence>
<reference evidence="10" key="1">
    <citation type="submission" date="2020-02" db="EMBL/GenBank/DDBJ databases">
        <authorList>
            <person name="Meier V. D."/>
        </authorList>
    </citation>
    <scope>NUCLEOTIDE SEQUENCE</scope>
    <source>
        <strain evidence="10">AVDCRST_MAG18</strain>
    </source>
</reference>
<dbReference type="SUPFAM" id="SSF52949">
    <property type="entry name" value="Macro domain-like"/>
    <property type="match status" value="1"/>
</dbReference>
<keyword evidence="5 8" id="KW-0645">Protease</keyword>
<evidence type="ECO:0000256" key="8">
    <source>
        <dbReference type="HAMAP-Rule" id="MF_00181"/>
    </source>
</evidence>
<dbReference type="GO" id="GO:0005737">
    <property type="term" value="C:cytoplasm"/>
    <property type="evidence" value="ECO:0007669"/>
    <property type="project" value="UniProtKB-SubCell"/>
</dbReference>
<dbReference type="PROSITE" id="PS00631">
    <property type="entry name" value="CYTOSOL_AP"/>
    <property type="match status" value="1"/>
</dbReference>
<dbReference type="Gene3D" id="3.40.220.10">
    <property type="entry name" value="Leucine Aminopeptidase, subunit E, domain 1"/>
    <property type="match status" value="1"/>
</dbReference>
<evidence type="ECO:0000256" key="6">
    <source>
        <dbReference type="ARBA" id="ARBA00022801"/>
    </source>
</evidence>
<feature type="binding site" evidence="8">
    <location>
        <position position="345"/>
    </location>
    <ligand>
        <name>Mn(2+)</name>
        <dbReference type="ChEBI" id="CHEBI:29035"/>
        <label>1</label>
    </ligand>
</feature>